<protein>
    <submittedName>
        <fullName evidence="3">FixH family protein</fullName>
    </submittedName>
</protein>
<feature type="domain" description="YtkA-like" evidence="2">
    <location>
        <begin position="39"/>
        <end position="118"/>
    </location>
</feature>
<gene>
    <name evidence="3" type="ORF">I7822_12335</name>
</gene>
<dbReference type="Proteomes" id="UP000663981">
    <property type="component" value="Unassembled WGS sequence"/>
</dbReference>
<dbReference type="EMBL" id="JAGDEL010000008">
    <property type="protein sequence ID" value="MBO1512458.1"/>
    <property type="molecule type" value="Genomic_DNA"/>
</dbReference>
<evidence type="ECO:0000259" key="2">
    <source>
        <dbReference type="Pfam" id="PF13115"/>
    </source>
</evidence>
<dbReference type="PROSITE" id="PS51257">
    <property type="entry name" value="PROKAR_LIPOPROTEIN"/>
    <property type="match status" value="1"/>
</dbReference>
<dbReference type="InterPro" id="IPR032693">
    <property type="entry name" value="YtkA-like_dom"/>
</dbReference>
<evidence type="ECO:0000313" key="3">
    <source>
        <dbReference type="EMBL" id="MBO1512458.1"/>
    </source>
</evidence>
<dbReference type="Pfam" id="PF13115">
    <property type="entry name" value="YtkA"/>
    <property type="match status" value="1"/>
</dbReference>
<accession>A0ABS3N2P4</accession>
<comment type="caution">
    <text evidence="3">The sequence shown here is derived from an EMBL/GenBank/DDBJ whole genome shotgun (WGS) entry which is preliminary data.</text>
</comment>
<evidence type="ECO:0000256" key="1">
    <source>
        <dbReference type="SAM" id="SignalP"/>
    </source>
</evidence>
<keyword evidence="1" id="KW-0732">Signal</keyword>
<sequence length="160" mass="18341">MSFAVRKYICISFILHVSLLLSACSLDQDVANLYKEEIPLEVEIILPQSFSDNKQETIEATLTQDGKRITEADFVHFEIWKQDGSLKYEMEEAVEEGNGMYSITKKFDRNGLYYIKVHAGNNGSVIIPQKQFIVGELSESELNFLQKGLQKQVESHEQHH</sequence>
<reference evidence="3 4" key="1">
    <citation type="submission" date="2021-03" db="EMBL/GenBank/DDBJ databases">
        <title>Whole genome sequence of Metabacillus bambusae BG109.</title>
        <authorList>
            <person name="Jeong J.W."/>
        </authorList>
    </citation>
    <scope>NUCLEOTIDE SEQUENCE [LARGE SCALE GENOMIC DNA]</scope>
    <source>
        <strain evidence="3 4">BG109</strain>
    </source>
</reference>
<proteinExistence type="predicted"/>
<name>A0ABS3N2P4_9BACI</name>
<feature type="signal peptide" evidence="1">
    <location>
        <begin position="1"/>
        <end position="23"/>
    </location>
</feature>
<feature type="chain" id="PRO_5046228715" evidence="1">
    <location>
        <begin position="24"/>
        <end position="160"/>
    </location>
</feature>
<organism evidence="3 4">
    <name type="scientific">Metabacillus bambusae</name>
    <dbReference type="NCBI Taxonomy" id="2795218"/>
    <lineage>
        <taxon>Bacteria</taxon>
        <taxon>Bacillati</taxon>
        <taxon>Bacillota</taxon>
        <taxon>Bacilli</taxon>
        <taxon>Bacillales</taxon>
        <taxon>Bacillaceae</taxon>
        <taxon>Metabacillus</taxon>
    </lineage>
</organism>
<keyword evidence="4" id="KW-1185">Reference proteome</keyword>
<evidence type="ECO:0000313" key="4">
    <source>
        <dbReference type="Proteomes" id="UP000663981"/>
    </source>
</evidence>